<proteinExistence type="predicted"/>
<dbReference type="Gene3D" id="2.40.10.10">
    <property type="entry name" value="Trypsin-like serine proteases"/>
    <property type="match status" value="1"/>
</dbReference>
<name>A0ABY6LP74_9ARAC</name>
<evidence type="ECO:0000256" key="2">
    <source>
        <dbReference type="RuleBase" id="RU363034"/>
    </source>
</evidence>
<dbReference type="InterPro" id="IPR009003">
    <property type="entry name" value="Peptidase_S1_PA"/>
</dbReference>
<keyword evidence="1" id="KW-1015">Disulfide bond</keyword>
<gene>
    <name evidence="4" type="ORF">LAZ67_22001798</name>
</gene>
<evidence type="ECO:0000259" key="3">
    <source>
        <dbReference type="PROSITE" id="PS50240"/>
    </source>
</evidence>
<keyword evidence="5" id="KW-1185">Reference proteome</keyword>
<dbReference type="InterPro" id="IPR001254">
    <property type="entry name" value="Trypsin_dom"/>
</dbReference>
<evidence type="ECO:0000313" key="5">
    <source>
        <dbReference type="Proteomes" id="UP001235939"/>
    </source>
</evidence>
<dbReference type="InterPro" id="IPR018114">
    <property type="entry name" value="TRYPSIN_HIS"/>
</dbReference>
<reference evidence="4 5" key="1">
    <citation type="submission" date="2022-03" db="EMBL/GenBank/DDBJ databases">
        <title>A chromosomal length assembly of Cordylochernes scorpioides.</title>
        <authorList>
            <person name="Zeh D."/>
            <person name="Zeh J."/>
        </authorList>
    </citation>
    <scope>NUCLEOTIDE SEQUENCE [LARGE SCALE GENOMIC DNA]</scope>
    <source>
        <strain evidence="4">IN4F17</strain>
        <tissue evidence="4">Whole Body</tissue>
    </source>
</reference>
<dbReference type="Proteomes" id="UP001235939">
    <property type="component" value="Chromosome 22"/>
</dbReference>
<dbReference type="PRINTS" id="PR00722">
    <property type="entry name" value="CHYMOTRYPSIN"/>
</dbReference>
<protein>
    <recommendedName>
        <fullName evidence="3">Peptidase S1 domain-containing protein</fullName>
    </recommendedName>
</protein>
<dbReference type="PROSITE" id="PS50240">
    <property type="entry name" value="TRYPSIN_DOM"/>
    <property type="match status" value="1"/>
</dbReference>
<dbReference type="Pfam" id="PF00089">
    <property type="entry name" value="Trypsin"/>
    <property type="match status" value="1"/>
</dbReference>
<dbReference type="CDD" id="cd00190">
    <property type="entry name" value="Tryp_SPc"/>
    <property type="match status" value="1"/>
</dbReference>
<accession>A0ABY6LP74</accession>
<dbReference type="InterPro" id="IPR033116">
    <property type="entry name" value="TRYPSIN_SER"/>
</dbReference>
<dbReference type="PANTHER" id="PTHR24258:SF116">
    <property type="entry name" value="FI16631P1-RELATED"/>
    <property type="match status" value="1"/>
</dbReference>
<organism evidence="4 5">
    <name type="scientific">Cordylochernes scorpioides</name>
    <dbReference type="NCBI Taxonomy" id="51811"/>
    <lineage>
        <taxon>Eukaryota</taxon>
        <taxon>Metazoa</taxon>
        <taxon>Ecdysozoa</taxon>
        <taxon>Arthropoda</taxon>
        <taxon>Chelicerata</taxon>
        <taxon>Arachnida</taxon>
        <taxon>Pseudoscorpiones</taxon>
        <taxon>Cheliferoidea</taxon>
        <taxon>Chernetidae</taxon>
        <taxon>Cordylochernes</taxon>
    </lineage>
</organism>
<sequence>MQAAIFVARNRKDRVFWCGGALINPRYILTAAHCLSDSRGAQFQPHQFRVRLGDHHLYRRDEGTEPREHAVTVVRTHPQFSRNGFFNDIGLLRIAPRARYTEHIRPVCLPGPLLHSRSLVGHMATVTGWGLLYYGGGGSGSLQQVSLPIWSNKDCNARYFQPIGDGFLCAGFYEGGKDACQGDSGGPLVLPDSSRKWTVVGVVSFGSKCAEPGYPGVYTRVTNYMDWIASNIT</sequence>
<dbReference type="PANTHER" id="PTHR24258">
    <property type="entry name" value="SERINE PROTEASE-RELATED"/>
    <property type="match status" value="1"/>
</dbReference>
<dbReference type="InterPro" id="IPR001314">
    <property type="entry name" value="Peptidase_S1A"/>
</dbReference>
<dbReference type="InterPro" id="IPR043504">
    <property type="entry name" value="Peptidase_S1_PA_chymotrypsin"/>
</dbReference>
<dbReference type="SUPFAM" id="SSF50494">
    <property type="entry name" value="Trypsin-like serine proteases"/>
    <property type="match status" value="1"/>
</dbReference>
<evidence type="ECO:0000313" key="4">
    <source>
        <dbReference type="EMBL" id="UYV83021.1"/>
    </source>
</evidence>
<evidence type="ECO:0000256" key="1">
    <source>
        <dbReference type="ARBA" id="ARBA00023157"/>
    </source>
</evidence>
<dbReference type="SMART" id="SM00020">
    <property type="entry name" value="Tryp_SPc"/>
    <property type="match status" value="1"/>
</dbReference>
<keyword evidence="2" id="KW-0378">Hydrolase</keyword>
<keyword evidence="2" id="KW-0645">Protease</keyword>
<keyword evidence="2" id="KW-0720">Serine protease</keyword>
<dbReference type="PROSITE" id="PS00135">
    <property type="entry name" value="TRYPSIN_SER"/>
    <property type="match status" value="1"/>
</dbReference>
<feature type="domain" description="Peptidase S1" evidence="3">
    <location>
        <begin position="1"/>
        <end position="233"/>
    </location>
</feature>
<dbReference type="PROSITE" id="PS00134">
    <property type="entry name" value="TRYPSIN_HIS"/>
    <property type="match status" value="1"/>
</dbReference>
<dbReference type="EMBL" id="CP092884">
    <property type="protein sequence ID" value="UYV83021.1"/>
    <property type="molecule type" value="Genomic_DNA"/>
</dbReference>